<feature type="compositionally biased region" description="Polar residues" evidence="1">
    <location>
        <begin position="138"/>
        <end position="149"/>
    </location>
</feature>
<feature type="compositionally biased region" description="Polar residues" evidence="1">
    <location>
        <begin position="369"/>
        <end position="379"/>
    </location>
</feature>
<organism evidence="2 3">
    <name type="scientific">Halocaridina rubra</name>
    <name type="common">Hawaiian red shrimp</name>
    <dbReference type="NCBI Taxonomy" id="373956"/>
    <lineage>
        <taxon>Eukaryota</taxon>
        <taxon>Metazoa</taxon>
        <taxon>Ecdysozoa</taxon>
        <taxon>Arthropoda</taxon>
        <taxon>Crustacea</taxon>
        <taxon>Multicrustacea</taxon>
        <taxon>Malacostraca</taxon>
        <taxon>Eumalacostraca</taxon>
        <taxon>Eucarida</taxon>
        <taxon>Decapoda</taxon>
        <taxon>Pleocyemata</taxon>
        <taxon>Caridea</taxon>
        <taxon>Atyoidea</taxon>
        <taxon>Atyidae</taxon>
        <taxon>Halocaridina</taxon>
    </lineage>
</organism>
<gene>
    <name evidence="2" type="ORF">SK128_027185</name>
</gene>
<name>A0AAN9AFF2_HALRR</name>
<feature type="compositionally biased region" description="Basic and acidic residues" evidence="1">
    <location>
        <begin position="396"/>
        <end position="436"/>
    </location>
</feature>
<feature type="compositionally biased region" description="Basic residues" evidence="1">
    <location>
        <begin position="226"/>
        <end position="235"/>
    </location>
</feature>
<feature type="region of interest" description="Disordered" evidence="1">
    <location>
        <begin position="530"/>
        <end position="549"/>
    </location>
</feature>
<evidence type="ECO:0000313" key="2">
    <source>
        <dbReference type="EMBL" id="KAK7083557.1"/>
    </source>
</evidence>
<feature type="compositionally biased region" description="Basic and acidic residues" evidence="1">
    <location>
        <begin position="380"/>
        <end position="389"/>
    </location>
</feature>
<accession>A0AAN9AFF2</accession>
<protein>
    <submittedName>
        <fullName evidence="2">Uncharacterized protein</fullName>
    </submittedName>
</protein>
<feature type="compositionally biased region" description="Basic and acidic residues" evidence="1">
    <location>
        <begin position="151"/>
        <end position="161"/>
    </location>
</feature>
<feature type="compositionally biased region" description="Polar residues" evidence="1">
    <location>
        <begin position="469"/>
        <end position="480"/>
    </location>
</feature>
<feature type="compositionally biased region" description="Basic residues" evidence="1">
    <location>
        <begin position="261"/>
        <end position="276"/>
    </location>
</feature>
<comment type="caution">
    <text evidence="2">The sequence shown here is derived from an EMBL/GenBank/DDBJ whole genome shotgun (WGS) entry which is preliminary data.</text>
</comment>
<keyword evidence="3" id="KW-1185">Reference proteome</keyword>
<feature type="compositionally biased region" description="Polar residues" evidence="1">
    <location>
        <begin position="239"/>
        <end position="256"/>
    </location>
</feature>
<dbReference type="AlphaFoldDB" id="A0AAN9AFF2"/>
<dbReference type="EMBL" id="JAXCGZ010002821">
    <property type="protein sequence ID" value="KAK7083557.1"/>
    <property type="molecule type" value="Genomic_DNA"/>
</dbReference>
<evidence type="ECO:0000256" key="1">
    <source>
        <dbReference type="SAM" id="MobiDB-lite"/>
    </source>
</evidence>
<feature type="region of interest" description="Disordered" evidence="1">
    <location>
        <begin position="138"/>
        <end position="282"/>
    </location>
</feature>
<dbReference type="Proteomes" id="UP001381693">
    <property type="component" value="Unassembled WGS sequence"/>
</dbReference>
<reference evidence="2 3" key="1">
    <citation type="submission" date="2023-11" db="EMBL/GenBank/DDBJ databases">
        <title>Halocaridina rubra genome assembly.</title>
        <authorList>
            <person name="Smith C."/>
        </authorList>
    </citation>
    <scope>NUCLEOTIDE SEQUENCE [LARGE SCALE GENOMIC DNA]</scope>
    <source>
        <strain evidence="2">EP-1</strain>
        <tissue evidence="2">Whole</tissue>
    </source>
</reference>
<feature type="region of interest" description="Disordered" evidence="1">
    <location>
        <begin position="301"/>
        <end position="502"/>
    </location>
</feature>
<feature type="compositionally biased region" description="Basic and acidic residues" evidence="1">
    <location>
        <begin position="187"/>
        <end position="203"/>
    </location>
</feature>
<feature type="compositionally biased region" description="Basic and acidic residues" evidence="1">
    <location>
        <begin position="535"/>
        <end position="549"/>
    </location>
</feature>
<sequence length="709" mass="80279">MTHWSSSTFGSGSLARFSSLSRYVDSRQEYYATSNDLLSSYREKFQGSSRSTTKDSGIANEDGKVKLWVYRVVHLNDLTLASFIRRQGIEVLDVQQISHKEAAYKSFLVTVYAKDAPVLLHKTFWPGLVSCTYWQDQPSASRGGTLSRRSSAKETGREIQEKGSTFPKLFVRTEPEPSSSNKQSAEVIKERLHSTKSDHDKGNQRQSIRSAQYGRGATTRVISSKVNRKSSKRRKDNTGKQTKMNNTNTSLKSIRNASVLPKKKKTRKKKKKKPKEKLHAEDIGLENMKVKYRKVRHKDETLANKFSKNSSDDDGMKDDKVNNNTINVKGRDKAMLKSNKTKSAKSSNSDSSKKLQKNKKRKDSHKNTKATMANGGNQKTESKSKDKKQTSSPKTKLLDKDKLAKSKDIKTEDRRETLSEKLNSKVSVQERDKPYKNSEQSISEKNNPPSNAKDKNDHDSKKNMKSDPSARTTASDQAMGSKNRLKDTDDNQSRTRGKVTALRRNRYVLPEIPIKTPAIVVDGKSSSTLPIPLDNEGKSEHRTETQEYHTRKNSNWVMSLSGLLIMAPEDAVTKLLGPDFDAMLIQDVVSDDELFLGIKVLAHASRAKTSPALLQRLVNKIWQPHVVNLIKTFTVTVERLYPDRAERYFWDLAEFMDLYVSDNMHIKHVSSLINTCAMETQALRYKSYVSDDIMKVFKVMQSKVGNSDD</sequence>
<feature type="compositionally biased region" description="Basic residues" evidence="1">
    <location>
        <begin position="354"/>
        <end position="368"/>
    </location>
</feature>
<proteinExistence type="predicted"/>
<feature type="compositionally biased region" description="Basic and acidic residues" evidence="1">
    <location>
        <begin position="484"/>
        <end position="493"/>
    </location>
</feature>
<evidence type="ECO:0000313" key="3">
    <source>
        <dbReference type="Proteomes" id="UP001381693"/>
    </source>
</evidence>
<feature type="compositionally biased region" description="Basic and acidic residues" evidence="1">
    <location>
        <begin position="452"/>
        <end position="465"/>
    </location>
</feature>
<feature type="compositionally biased region" description="Polar residues" evidence="1">
    <location>
        <begin position="437"/>
        <end position="450"/>
    </location>
</feature>